<evidence type="ECO:0000259" key="3">
    <source>
        <dbReference type="PROSITE" id="PS50977"/>
    </source>
</evidence>
<dbReference type="SUPFAM" id="SSF46689">
    <property type="entry name" value="Homeodomain-like"/>
    <property type="match status" value="1"/>
</dbReference>
<sequence length="200" mass="21562">MPPHAVDGRRARGFATRTALIEAAITLMRKRGLDALTLRSTAAEADVSVPLTTYHFGTLDDLRAAAVEEMSSAASTRLRGLAQLTQTGQCTLTEACTRYIVGLIGPNRGDFLVDLEIQIRAARNPADPVARLASHRRDAMVELIDQFVDDSGRARALHAALFGYASIAVLSTVPPELEDIRTFVRSALAGTLLPERVPAQ</sequence>
<dbReference type="PROSITE" id="PS50977">
    <property type="entry name" value="HTH_TETR_2"/>
    <property type="match status" value="1"/>
</dbReference>
<accession>A0ABD7HGZ0</accession>
<name>A0ABD7HGZ0_9MYCO</name>
<dbReference type="Pfam" id="PF00440">
    <property type="entry name" value="TetR_N"/>
    <property type="match status" value="1"/>
</dbReference>
<dbReference type="Gene3D" id="1.10.357.10">
    <property type="entry name" value="Tetracycline Repressor, domain 2"/>
    <property type="match status" value="1"/>
</dbReference>
<comment type="caution">
    <text evidence="4">The sequence shown here is derived from an EMBL/GenBank/DDBJ whole genome shotgun (WGS) entry which is preliminary data.</text>
</comment>
<organism evidence="4 5">
    <name type="scientific">Mycobacteroides abscessus</name>
    <dbReference type="NCBI Taxonomy" id="36809"/>
    <lineage>
        <taxon>Bacteria</taxon>
        <taxon>Bacillati</taxon>
        <taxon>Actinomycetota</taxon>
        <taxon>Actinomycetes</taxon>
        <taxon>Mycobacteriales</taxon>
        <taxon>Mycobacteriaceae</taxon>
        <taxon>Mycobacteroides</taxon>
    </lineage>
</organism>
<reference evidence="4 5" key="1">
    <citation type="submission" date="2018-08" db="EMBL/GenBank/DDBJ databases">
        <title>Linezolid Resistance in Mycobacterium abscessus: MIC Distribution and Comprehensive Investigation of Resistance Mechanisms.</title>
        <authorList>
            <person name="Ye M."/>
            <person name="Xu L."/>
            <person name="Zou Y."/>
            <person name="Li B."/>
            <person name="Guo Q."/>
            <person name="Zhang Y."/>
            <person name="Zhan M."/>
            <person name="Xu B."/>
            <person name="Yu F."/>
            <person name="Zhang Z."/>
            <person name="Chu H."/>
        </authorList>
    </citation>
    <scope>NUCLEOTIDE SEQUENCE [LARGE SCALE GENOMIC DNA]</scope>
    <source>
        <strain evidence="4 5">G143</strain>
    </source>
</reference>
<dbReference type="EMBL" id="QXBN01000042">
    <property type="protein sequence ID" value="RIT28783.1"/>
    <property type="molecule type" value="Genomic_DNA"/>
</dbReference>
<dbReference type="AlphaFoldDB" id="A0ABD7HGZ0"/>
<dbReference type="InterPro" id="IPR009057">
    <property type="entry name" value="Homeodomain-like_sf"/>
</dbReference>
<evidence type="ECO:0000256" key="1">
    <source>
        <dbReference type="ARBA" id="ARBA00023125"/>
    </source>
</evidence>
<proteinExistence type="predicted"/>
<dbReference type="InterPro" id="IPR001647">
    <property type="entry name" value="HTH_TetR"/>
</dbReference>
<gene>
    <name evidence="4" type="ORF">D2E76_26655</name>
</gene>
<dbReference type="RefSeq" id="WP_025089055.1">
    <property type="nucleotide sequence ID" value="NZ_CP029076.1"/>
</dbReference>
<evidence type="ECO:0000313" key="4">
    <source>
        <dbReference type="EMBL" id="RIT28783.1"/>
    </source>
</evidence>
<keyword evidence="1 2" id="KW-0238">DNA-binding</keyword>
<dbReference type="Proteomes" id="UP000284557">
    <property type="component" value="Unassembled WGS sequence"/>
</dbReference>
<protein>
    <submittedName>
        <fullName evidence="4">TetR/AcrR family transcriptional regulator</fullName>
    </submittedName>
</protein>
<dbReference type="GO" id="GO:0003677">
    <property type="term" value="F:DNA binding"/>
    <property type="evidence" value="ECO:0007669"/>
    <property type="project" value="UniProtKB-UniRule"/>
</dbReference>
<evidence type="ECO:0000313" key="5">
    <source>
        <dbReference type="Proteomes" id="UP000284557"/>
    </source>
</evidence>
<evidence type="ECO:0000256" key="2">
    <source>
        <dbReference type="PROSITE-ProRule" id="PRU00335"/>
    </source>
</evidence>
<feature type="DNA-binding region" description="H-T-H motif" evidence="2">
    <location>
        <begin position="37"/>
        <end position="56"/>
    </location>
</feature>
<feature type="domain" description="HTH tetR-type" evidence="3">
    <location>
        <begin position="14"/>
        <end position="74"/>
    </location>
</feature>